<gene>
    <name evidence="2" type="ORF">OEZ85_006771</name>
</gene>
<evidence type="ECO:0000313" key="3">
    <source>
        <dbReference type="Proteomes" id="UP001244341"/>
    </source>
</evidence>
<keyword evidence="3" id="KW-1185">Reference proteome</keyword>
<dbReference type="Proteomes" id="UP001244341">
    <property type="component" value="Chromosome 4b"/>
</dbReference>
<accession>A0ABY8TVL3</accession>
<feature type="compositionally biased region" description="Polar residues" evidence="1">
    <location>
        <begin position="14"/>
        <end position="30"/>
    </location>
</feature>
<feature type="region of interest" description="Disordered" evidence="1">
    <location>
        <begin position="1"/>
        <end position="39"/>
    </location>
</feature>
<evidence type="ECO:0000313" key="2">
    <source>
        <dbReference type="EMBL" id="WIA13179.1"/>
    </source>
</evidence>
<proteinExistence type="predicted"/>
<reference evidence="2 3" key="1">
    <citation type="submission" date="2023-05" db="EMBL/GenBank/DDBJ databases">
        <title>A 100% complete, gapless, phased diploid assembly of the Scenedesmus obliquus UTEX 3031 genome.</title>
        <authorList>
            <person name="Biondi T.C."/>
            <person name="Hanschen E.R."/>
            <person name="Kwon T."/>
            <person name="Eng W."/>
            <person name="Kruse C.P.S."/>
            <person name="Koehler S.I."/>
            <person name="Kunde Y."/>
            <person name="Gleasner C.D."/>
            <person name="You Mak K.T."/>
            <person name="Polle J."/>
            <person name="Hovde B.T."/>
            <person name="Starkenburg S.R."/>
        </authorList>
    </citation>
    <scope>NUCLEOTIDE SEQUENCE [LARGE SCALE GENOMIC DNA]</scope>
    <source>
        <strain evidence="2 3">DOE0152z</strain>
    </source>
</reference>
<sequence>MTALMLNKRKRSSDAVSDSGTCKTEQTEASTPRRGVDEKSQLLAQKREQFAQAKLQLEEQIRQAQEQKQHVAVQLEQLEGCESSRDNLGISDLRAQLQAYEQQEQQAQQQLAEQQRQFEAAVSDILGIPAGQQQEGQLSQAVQEQQQLQEAQVQQLAVEQQLAQPGFAVTDSSKHQAKKARQDRISQSPIDTSYVSLLNSAPSDANLAIEIRPAGQDEQEQCW</sequence>
<dbReference type="EMBL" id="CP126211">
    <property type="protein sequence ID" value="WIA13179.1"/>
    <property type="molecule type" value="Genomic_DNA"/>
</dbReference>
<organism evidence="2 3">
    <name type="scientific">Tetradesmus obliquus</name>
    <name type="common">Green alga</name>
    <name type="synonym">Acutodesmus obliquus</name>
    <dbReference type="NCBI Taxonomy" id="3088"/>
    <lineage>
        <taxon>Eukaryota</taxon>
        <taxon>Viridiplantae</taxon>
        <taxon>Chlorophyta</taxon>
        <taxon>core chlorophytes</taxon>
        <taxon>Chlorophyceae</taxon>
        <taxon>CS clade</taxon>
        <taxon>Sphaeropleales</taxon>
        <taxon>Scenedesmaceae</taxon>
        <taxon>Tetradesmus</taxon>
    </lineage>
</organism>
<feature type="region of interest" description="Disordered" evidence="1">
    <location>
        <begin position="168"/>
        <end position="189"/>
    </location>
</feature>
<evidence type="ECO:0000256" key="1">
    <source>
        <dbReference type="SAM" id="MobiDB-lite"/>
    </source>
</evidence>
<name>A0ABY8TVL3_TETOB</name>
<protein>
    <submittedName>
        <fullName evidence="2">Uncharacterized protein</fullName>
    </submittedName>
</protein>